<feature type="repeat" description="TPR" evidence="3">
    <location>
        <begin position="77"/>
        <end position="110"/>
    </location>
</feature>
<reference evidence="6" key="1">
    <citation type="journal article" date="2019" name="Int. J. Syst. Evol. Microbiol.">
        <title>The Global Catalogue of Microorganisms (GCM) 10K type strain sequencing project: providing services to taxonomists for standard genome sequencing and annotation.</title>
        <authorList>
            <consortium name="The Broad Institute Genomics Platform"/>
            <consortium name="The Broad Institute Genome Sequencing Center for Infectious Disease"/>
            <person name="Wu L."/>
            <person name="Ma J."/>
        </authorList>
    </citation>
    <scope>NUCLEOTIDE SEQUENCE [LARGE SCALE GENOMIC DNA]</scope>
    <source>
        <strain evidence="6">JCM 17924</strain>
    </source>
</reference>
<dbReference type="InterPro" id="IPR011990">
    <property type="entry name" value="TPR-like_helical_dom_sf"/>
</dbReference>
<accession>A0ABP8J7J0</accession>
<feature type="signal peptide" evidence="4">
    <location>
        <begin position="1"/>
        <end position="31"/>
    </location>
</feature>
<dbReference type="EMBL" id="BAABHA010000010">
    <property type="protein sequence ID" value="GAA4386129.1"/>
    <property type="molecule type" value="Genomic_DNA"/>
</dbReference>
<dbReference type="SMART" id="SM00028">
    <property type="entry name" value="TPR"/>
    <property type="match status" value="3"/>
</dbReference>
<dbReference type="PANTHER" id="PTHR44858:SF1">
    <property type="entry name" value="UDP-N-ACETYLGLUCOSAMINE--PEPTIDE N-ACETYLGLUCOSAMINYLTRANSFERASE SPINDLY-RELATED"/>
    <property type="match status" value="1"/>
</dbReference>
<keyword evidence="4" id="KW-0732">Signal</keyword>
<protein>
    <recommendedName>
        <fullName evidence="7">Tetratricopeptide repeat protein</fullName>
    </recommendedName>
</protein>
<evidence type="ECO:0000313" key="6">
    <source>
        <dbReference type="Proteomes" id="UP001500454"/>
    </source>
</evidence>
<dbReference type="Gene3D" id="1.25.40.10">
    <property type="entry name" value="Tetratricopeptide repeat domain"/>
    <property type="match status" value="2"/>
</dbReference>
<evidence type="ECO:0000256" key="3">
    <source>
        <dbReference type="PROSITE-ProRule" id="PRU00339"/>
    </source>
</evidence>
<organism evidence="5 6">
    <name type="scientific">Hymenobacter koreensis</name>
    <dbReference type="NCBI Taxonomy" id="1084523"/>
    <lineage>
        <taxon>Bacteria</taxon>
        <taxon>Pseudomonadati</taxon>
        <taxon>Bacteroidota</taxon>
        <taxon>Cytophagia</taxon>
        <taxon>Cytophagales</taxon>
        <taxon>Hymenobacteraceae</taxon>
        <taxon>Hymenobacter</taxon>
    </lineage>
</organism>
<proteinExistence type="predicted"/>
<evidence type="ECO:0000256" key="4">
    <source>
        <dbReference type="SAM" id="SignalP"/>
    </source>
</evidence>
<comment type="caution">
    <text evidence="5">The sequence shown here is derived from an EMBL/GenBank/DDBJ whole genome shotgun (WGS) entry which is preliminary data.</text>
</comment>
<dbReference type="Proteomes" id="UP001500454">
    <property type="component" value="Unassembled WGS sequence"/>
</dbReference>
<dbReference type="PANTHER" id="PTHR44858">
    <property type="entry name" value="TETRATRICOPEPTIDE REPEAT PROTEIN 6"/>
    <property type="match status" value="1"/>
</dbReference>
<evidence type="ECO:0000313" key="5">
    <source>
        <dbReference type="EMBL" id="GAA4386129.1"/>
    </source>
</evidence>
<feature type="repeat" description="TPR" evidence="3">
    <location>
        <begin position="111"/>
        <end position="144"/>
    </location>
</feature>
<dbReference type="InterPro" id="IPR019734">
    <property type="entry name" value="TPR_rpt"/>
</dbReference>
<dbReference type="InterPro" id="IPR050498">
    <property type="entry name" value="Ycf3"/>
</dbReference>
<feature type="repeat" description="TPR" evidence="3">
    <location>
        <begin position="192"/>
        <end position="225"/>
    </location>
</feature>
<gene>
    <name evidence="5" type="ORF">GCM10023186_30410</name>
</gene>
<sequence>MFYSIIQQSMARYWLILLVSFSLLTEHAAQAQSKLNGVDINLLPMYGGARKPKRLQLADELFLATTDRNEPNRAVAAKHFVKRGMDYFRAGDYATAMKRFNQAWLLDSTNADTYWGFGILRGSQGDYNESITLLSNSLKRQPDNQNLTADLAGTLLQRYDAFRANADLERSLALFELYVSRENNASGNESRIPVYAALAMGYFRKQDYERAWQWTDRARQLNPAAVDPTFLRQLRQAAPRQ</sequence>
<dbReference type="SUPFAM" id="SSF48452">
    <property type="entry name" value="TPR-like"/>
    <property type="match status" value="1"/>
</dbReference>
<evidence type="ECO:0000256" key="2">
    <source>
        <dbReference type="ARBA" id="ARBA00022803"/>
    </source>
</evidence>
<keyword evidence="2 3" id="KW-0802">TPR repeat</keyword>
<evidence type="ECO:0008006" key="7">
    <source>
        <dbReference type="Google" id="ProtNLM"/>
    </source>
</evidence>
<evidence type="ECO:0000256" key="1">
    <source>
        <dbReference type="ARBA" id="ARBA00022737"/>
    </source>
</evidence>
<feature type="chain" id="PRO_5045982184" description="Tetratricopeptide repeat protein" evidence="4">
    <location>
        <begin position="32"/>
        <end position="241"/>
    </location>
</feature>
<name>A0ABP8J7J0_9BACT</name>
<dbReference type="RefSeq" id="WP_345225632.1">
    <property type="nucleotide sequence ID" value="NZ_BAABHA010000010.1"/>
</dbReference>
<dbReference type="PROSITE" id="PS50005">
    <property type="entry name" value="TPR"/>
    <property type="match status" value="3"/>
</dbReference>
<keyword evidence="6" id="KW-1185">Reference proteome</keyword>
<keyword evidence="1" id="KW-0677">Repeat</keyword>